<dbReference type="InterPro" id="IPR012934">
    <property type="entry name" value="Znf_AD"/>
</dbReference>
<keyword evidence="7" id="KW-0238">DNA-binding</keyword>
<reference evidence="15" key="14">
    <citation type="submission" date="2023-12" db="EMBL/GenBank/DDBJ databases">
        <authorList>
            <consortium name="FlyBase"/>
        </authorList>
    </citation>
    <scope>NUCLEOTIDE SEQUENCE</scope>
</reference>
<dbReference type="SUPFAM" id="SSF57667">
    <property type="entry name" value="beta-beta-alpha zinc fingers"/>
    <property type="match status" value="2"/>
</dbReference>
<reference evidence="15" key="12">
    <citation type="journal article" date="2015" name="G3 (Bethesda)">
        <title>Gene Model Annotations for Drosophila melanogaster: The Rule-Benders.</title>
        <authorList>
            <consortium name="FlyBase Consortium"/>
            <person name="Crosby M.A."/>
            <person name="Gramates L.S."/>
            <person name="Dos Santos G."/>
            <person name="Matthews B.B."/>
            <person name="St Pierre S.E."/>
            <person name="Zhou P."/>
            <person name="Schroeder A.J."/>
            <person name="Falls K."/>
            <person name="Emmert D.B."/>
            <person name="Russo S.M."/>
            <person name="Gelbart W.M."/>
            <person name="null"/>
        </authorList>
    </citation>
    <scope>NUCLEOTIDE SEQUENCE</scope>
</reference>
<reference evidence="15 18" key="1">
    <citation type="journal article" date="2000" name="Science">
        <title>The genome sequence of Drosophila melanogaster.</title>
        <authorList>
            <person name="Adams M.D."/>
            <person name="Celniker S.E."/>
            <person name="Holt R.A."/>
            <person name="Evans C.A."/>
            <person name="Gocayne J.D."/>
            <person name="Amanatides P.G."/>
            <person name="Scherer S.E."/>
            <person name="Li P.W."/>
            <person name="Hoskins R.A."/>
            <person name="Galle R.F."/>
            <person name="George R.A."/>
            <person name="Lewis S.E."/>
            <person name="Richards S."/>
            <person name="Ashburner M."/>
            <person name="Henderson S.N."/>
            <person name="Sutton G.G."/>
            <person name="Wortman J.R."/>
            <person name="Yandell M.D."/>
            <person name="Zhang Q."/>
            <person name="Chen L.X."/>
            <person name="Brandon R.C."/>
            <person name="Rogers Y.H."/>
            <person name="Blazej R.G."/>
            <person name="Champe M."/>
            <person name="Pfeiffer B.D."/>
            <person name="Wan K.H."/>
            <person name="Doyle C."/>
            <person name="Baxter E.G."/>
            <person name="Helt G."/>
            <person name="Nelson C.R."/>
            <person name="Gabor G.L."/>
            <person name="Abril J.F."/>
            <person name="Agbayani A."/>
            <person name="An H.J."/>
            <person name="Andrews-Pfannkoch C."/>
            <person name="Baldwin D."/>
            <person name="Ballew R.M."/>
            <person name="Basu A."/>
            <person name="Baxendale J."/>
            <person name="Bayraktaroglu L."/>
            <person name="Beasley E.M."/>
            <person name="Beeson K.Y."/>
            <person name="Benos P.V."/>
            <person name="Berman B.P."/>
            <person name="Bhandari D."/>
            <person name="Bolshakov S."/>
            <person name="Borkova D."/>
            <person name="Botchan M.R."/>
            <person name="Bouck J."/>
            <person name="Brokstein P."/>
            <person name="Brottier P."/>
            <person name="Burtis K.C."/>
            <person name="Busam D.A."/>
            <person name="Butler H."/>
            <person name="Cadieu E."/>
            <person name="Center A."/>
            <person name="Chandra I."/>
            <person name="Cherry J.M."/>
            <person name="Cawley S."/>
            <person name="Dahlke C."/>
            <person name="Davenport L.B."/>
            <person name="Davies P."/>
            <person name="de Pablos B."/>
            <person name="Delcher A."/>
            <person name="Deng Z."/>
            <person name="Mays A.D."/>
            <person name="Dew I."/>
            <person name="Dietz S.M."/>
            <person name="Dodson K."/>
            <person name="Doup L.E."/>
            <person name="Downes M."/>
            <person name="Dugan-Rocha S."/>
            <person name="Dunkov B.C."/>
            <person name="Dunn P."/>
            <person name="Durbin K.J."/>
            <person name="Evangelista C.C."/>
            <person name="Ferraz C."/>
            <person name="Ferriera S."/>
            <person name="Fleischmann W."/>
            <person name="Fosler C."/>
            <person name="Gabrielian A.E."/>
            <person name="Garg N.S."/>
            <person name="Gelbart W.M."/>
            <person name="Glasser K."/>
            <person name="Glodek A."/>
            <person name="Gong F."/>
            <person name="Gorrell J.H."/>
            <person name="Gu Z."/>
            <person name="Guan P."/>
            <person name="Harris M."/>
            <person name="Harris N.L."/>
            <person name="Harvey D."/>
            <person name="Heiman T.J."/>
            <person name="Hernandez J.R."/>
            <person name="Houck J."/>
            <person name="Hostin D."/>
            <person name="Houston K.A."/>
            <person name="Howland T.J."/>
            <person name="Wei M.H."/>
            <person name="Ibegwam C."/>
            <person name="Jalali M."/>
            <person name="Kalush F."/>
            <person name="Karpen G.H."/>
            <person name="Ke Z."/>
            <person name="Kennison J.A."/>
            <person name="Ketchum K.A."/>
            <person name="Kimmel B.E."/>
            <person name="Kodira C.D."/>
            <person name="Kraft C."/>
            <person name="Kravitz S."/>
            <person name="Kulp D."/>
            <person name="Lai Z."/>
            <person name="Lasko P."/>
            <person name="Lei Y."/>
            <person name="Levitsky A.A."/>
            <person name="Li J."/>
            <person name="Li Z."/>
            <person name="Liang Y."/>
            <person name="Lin X."/>
            <person name="Liu X."/>
            <person name="Mattei B."/>
            <person name="McIntosh T.C."/>
            <person name="McLeod M.P."/>
            <person name="McPherson D."/>
            <person name="Merkulov G."/>
            <person name="Milshina N.V."/>
            <person name="Mobarry C."/>
            <person name="Morris J."/>
            <person name="Moshrefi A."/>
            <person name="Mount S.M."/>
            <person name="Moy M."/>
            <person name="Murphy B."/>
            <person name="Murphy L."/>
            <person name="Muzny D.M."/>
            <person name="Nelson D.L."/>
            <person name="Nelson D.R."/>
            <person name="Nelson K.A."/>
            <person name="Nixon K."/>
            <person name="Nusskern D.R."/>
            <person name="Pacleb J.M."/>
            <person name="Palazzolo M."/>
            <person name="Pittman G.S."/>
            <person name="Pan S."/>
            <person name="Pollard J."/>
            <person name="Puri V."/>
            <person name="Reese M.G."/>
            <person name="Reinert K."/>
            <person name="Remington K."/>
            <person name="Saunders R.D."/>
            <person name="Scheeler F."/>
            <person name="Shen H."/>
            <person name="Shue B.C."/>
            <person name="Siden-Kiamos I."/>
            <person name="Simpson M."/>
            <person name="Skupski M.P."/>
            <person name="Smith T."/>
            <person name="Spier E."/>
            <person name="Spradling A.C."/>
            <person name="Stapleton M."/>
            <person name="Strong R."/>
            <person name="Sun E."/>
            <person name="Svirskas R."/>
            <person name="Tector C."/>
            <person name="Turner R."/>
            <person name="Venter E."/>
            <person name="Wang A.H."/>
            <person name="Wang X."/>
            <person name="Wang Z.Y."/>
            <person name="Wassarman D.A."/>
            <person name="Weinstock G.M."/>
            <person name="Weissenbach J."/>
            <person name="Williams S.M."/>
            <person name="WoodageT"/>
            <person name="Worley K.C."/>
            <person name="Wu D."/>
            <person name="Yang S."/>
            <person name="Yao Q.A."/>
            <person name="Ye J."/>
            <person name="Yeh R.F."/>
            <person name="Zaveri J.S."/>
            <person name="Zhan M."/>
            <person name="Zhang G."/>
            <person name="Zhao Q."/>
            <person name="Zheng L."/>
            <person name="Zheng X.H."/>
            <person name="Zhong F.N."/>
            <person name="Zhong W."/>
            <person name="Zhou X."/>
            <person name="Zhu S."/>
            <person name="Zhu X."/>
            <person name="Smith H.O."/>
            <person name="Gibbs R.A."/>
            <person name="Myers E.W."/>
            <person name="Rubin G.M."/>
            <person name="Venter J.C."/>
        </authorList>
    </citation>
    <scope>NUCLEOTIDE SEQUENCE [LARGE SCALE GENOMIC DNA]</scope>
    <source>
        <strain evidence="18">Berkeley</strain>
    </source>
</reference>
<evidence type="ECO:0000256" key="10">
    <source>
        <dbReference type="PROSITE-ProRule" id="PRU00042"/>
    </source>
</evidence>
<keyword evidence="4 10" id="KW-0863">Zinc-finger</keyword>
<evidence type="ECO:0000256" key="12">
    <source>
        <dbReference type="SAM" id="MobiDB-lite"/>
    </source>
</evidence>
<feature type="binding site" evidence="11">
    <location>
        <position position="56"/>
    </location>
    <ligand>
        <name>Zn(2+)</name>
        <dbReference type="ChEBI" id="CHEBI:29105"/>
    </ligand>
</feature>
<dbReference type="DNASU" id="32266"/>
<dbReference type="SUPFAM" id="SSF57716">
    <property type="entry name" value="Glucocorticoid receptor-like (DNA-binding domain)"/>
    <property type="match status" value="1"/>
</dbReference>
<dbReference type="GO" id="GO:0006355">
    <property type="term" value="P:regulation of DNA-templated transcription"/>
    <property type="evidence" value="ECO:0000250"/>
    <property type="project" value="FlyBase"/>
</dbReference>
<dbReference type="InterPro" id="IPR013087">
    <property type="entry name" value="Znf_C2H2_type"/>
</dbReference>
<dbReference type="PaxDb" id="7227-FBpp0290904"/>
<sequence>MDSRMCRVCLREMENMLCIFETMPLPGVSLATMISDWCGFPVLPKDPFPKTICQSCALDAQTAYGMDSVQVIEQDEMVVSEMNYEEEGSNDSDVELIEPVDGSQEMETIDLTIDSPGDNVENMCPNSNSNGNGNVSQSSAQKDTKKKMLKKTHKCNICGKYFMLPAHLKCHMWVHAREKPYKCLQCSQSYAQIRGLRRHERVHSSRPELRSYKCSRCPKIFNRNSALKNHETMHHN</sequence>
<reference evidence="15 18" key="6">
    <citation type="journal article" date="2005" name="PLoS Comput. Biol.">
        <title>Combined evidence annotation of transposable elements in genome sequences.</title>
        <authorList>
            <person name="Quesneville H."/>
            <person name="Bergman C.M."/>
            <person name="Andrieu O."/>
            <person name="Autard D."/>
            <person name="Nouaud D."/>
            <person name="Ashburner M."/>
            <person name="Anxolabehere D."/>
        </authorList>
    </citation>
    <scope>NUCLEOTIDE SEQUENCE [LARGE SCALE GENOMIC DNA]</scope>
    <source>
        <strain evidence="18">Berkeley</strain>
    </source>
</reference>
<dbReference type="AGR" id="FB:FBgn0030455"/>
<dbReference type="EMBL" id="BT022147">
    <property type="protein sequence ID" value="AAY51542.1"/>
    <property type="molecule type" value="mRNA"/>
</dbReference>
<dbReference type="AlphaFoldDB" id="Q9VYG4"/>
<dbReference type="STRING" id="7227.FBpp0290904"/>
<feature type="domain" description="C2H2-type" evidence="13">
    <location>
        <begin position="181"/>
        <end position="208"/>
    </location>
</feature>
<keyword evidence="9" id="KW-0539">Nucleus</keyword>
<dbReference type="Pfam" id="PF07776">
    <property type="entry name" value="zf-AD"/>
    <property type="match status" value="1"/>
</dbReference>
<keyword evidence="8" id="KW-0804">Transcription</keyword>
<accession>Q4V709</accession>
<dbReference type="GeneID" id="32266"/>
<dbReference type="Proteomes" id="UP000000803">
    <property type="component" value="Chromosome X"/>
</dbReference>
<reference evidence="18" key="4">
    <citation type="journal article" date="2002" name="Genome Biol.">
        <title>The transposable elements of the Drosophila melanogaster euchromatin: a genomics perspective.</title>
        <authorList>
            <person name="Kaminker J.S."/>
            <person name="Bergman C.M."/>
            <person name="Kronmiller B."/>
            <person name="Carlson J."/>
            <person name="Svirskas R."/>
            <person name="Patel S."/>
            <person name="Frise E."/>
            <person name="Wheeler D.A."/>
            <person name="Lewis S.E."/>
            <person name="Rubin G.M."/>
            <person name="Ashburner M."/>
            <person name="Celniker S.E."/>
        </authorList>
    </citation>
    <scope>NUCLEOTIDE SEQUENCE [LARGE SCALE GENOMIC DNA]</scope>
    <source>
        <strain evidence="18">Berkeley</strain>
    </source>
</reference>
<evidence type="ECO:0000313" key="16">
    <source>
        <dbReference type="EMBL" id="AAY51542.1"/>
    </source>
</evidence>
<evidence type="ECO:0000313" key="17">
    <source>
        <dbReference type="FlyBase" id="FBgn0030455"/>
    </source>
</evidence>
<dbReference type="SMR" id="Q9VYG4"/>
<reference evidence="15 18" key="5">
    <citation type="journal article" date="2002" name="Genome Biol.">
        <title>Heterochromatic sequences in a Drosophila whole-genome shotgun assembly.</title>
        <authorList>
            <person name="Hoskins R.A."/>
            <person name="Smith C.D."/>
            <person name="Carlson J.W."/>
            <person name="Carvalho A.B."/>
            <person name="Halpern A."/>
            <person name="Kaminker J.S."/>
            <person name="Kennedy C."/>
            <person name="Mungall C.J."/>
            <person name="Sullivan B.A."/>
            <person name="Sutton G.G."/>
            <person name="Yasuhara J.C."/>
            <person name="Wakimoto B.T."/>
            <person name="Myers E.W."/>
            <person name="Celniker S.E."/>
            <person name="Rubin G.M."/>
            <person name="Karpen G.H."/>
        </authorList>
    </citation>
    <scope>NUCLEOTIDE SEQUENCE [LARGE SCALE GENOMIC DNA]</scope>
    <source>
        <strain evidence="18">Berkeley</strain>
    </source>
</reference>
<reference evidence="15" key="13">
    <citation type="journal article" date="2015" name="Genome Res.">
        <title>The Release 6 reference sequence of the Drosophila melanogaster genome.</title>
        <authorList>
            <person name="Hoskins R.A."/>
            <person name="Carlson J.W."/>
            <person name="Wan K.H."/>
            <person name="Park S."/>
            <person name="Mendez I."/>
            <person name="Galle S.E."/>
            <person name="Booth B.W."/>
            <person name="Pfeiffer B.D."/>
            <person name="George R.A."/>
            <person name="Svirskas R."/>
            <person name="Krzywinski M."/>
            <person name="Schein J."/>
            <person name="Accardo M.C."/>
            <person name="Damia E."/>
            <person name="Messina G."/>
            <person name="Mendez-Lago M."/>
            <person name="de Pablos B."/>
            <person name="Demakova O.V."/>
            <person name="Andreyeva E.N."/>
            <person name="Boldyreva L.V."/>
            <person name="Marra M."/>
            <person name="Carvalho A.B."/>
            <person name="Dimitri P."/>
            <person name="Villasante A."/>
            <person name="Zhimulev I.F."/>
            <person name="Rubin G.M."/>
            <person name="Karpen G.H."/>
            <person name="Celniker S.E."/>
        </authorList>
    </citation>
    <scope>NUCLEOTIDE SEQUENCE</scope>
</reference>
<dbReference type="FunFam" id="3.30.160.60:FF:000358">
    <property type="entry name" value="zinc finger protein 24"/>
    <property type="match status" value="1"/>
</dbReference>
<reference evidence="15 18" key="8">
    <citation type="journal article" date="2007" name="Science">
        <title>The Release 5.1 annotation of Drosophila melanogaster heterochromatin.</title>
        <authorList>
            <person name="Smith C.D."/>
            <person name="Shu S."/>
            <person name="Mungall C.J."/>
            <person name="Karpen G.H."/>
        </authorList>
    </citation>
    <scope>NUCLEOTIDE SEQUENCE [LARGE SCALE GENOMIC DNA]</scope>
    <source>
        <strain evidence="18">Berkeley</strain>
    </source>
</reference>
<dbReference type="HOGENOM" id="CLU_002678_94_10_1"/>
<dbReference type="IntAct" id="Q9VYG4">
    <property type="interactions" value="18"/>
</dbReference>
<evidence type="ECO:0000259" key="13">
    <source>
        <dbReference type="PROSITE" id="PS50157"/>
    </source>
</evidence>
<feature type="binding site" evidence="11">
    <location>
        <position position="53"/>
    </location>
    <ligand>
        <name>Zn(2+)</name>
        <dbReference type="ChEBI" id="CHEBI:29105"/>
    </ligand>
</feature>
<feature type="binding site" evidence="11">
    <location>
        <position position="6"/>
    </location>
    <ligand>
        <name>Zn(2+)</name>
        <dbReference type="ChEBI" id="CHEBI:29105"/>
    </ligand>
</feature>
<feature type="compositionally biased region" description="Low complexity" evidence="12">
    <location>
        <begin position="126"/>
        <end position="139"/>
    </location>
</feature>
<reference evidence="18" key="2">
    <citation type="journal article" date="2002" name="Genome Biol.">
        <title>Finishing a whole-genome shotgun: release 3 of the Drosophila melanogaster euchromatic genome sequence.</title>
        <authorList>
            <person name="Celniker S.E."/>
            <person name="Wheeler D.A."/>
            <person name="Kronmiller B."/>
            <person name="Carlson J.W."/>
            <person name="Halpern A."/>
            <person name="Patel S."/>
            <person name="Adams M."/>
            <person name="Champe M."/>
            <person name="Dugan S.P."/>
            <person name="Frise E."/>
            <person name="Hodgson A."/>
            <person name="George R.A."/>
            <person name="Hoskins R.A."/>
            <person name="Laverty T."/>
            <person name="Muzny D.M."/>
            <person name="Nelson C.R."/>
            <person name="Pacleb J.M."/>
            <person name="Park S."/>
            <person name="Pfeiffer B.D."/>
            <person name="Richards S."/>
            <person name="Sodergren E.J."/>
            <person name="Svirskas R."/>
            <person name="Tabor P.E."/>
            <person name="Wan K."/>
            <person name="Stapleton M."/>
            <person name="Sutton G.G."/>
            <person name="Venter C."/>
            <person name="Weinstock G."/>
            <person name="Scherer S.E."/>
            <person name="Myers E.W."/>
            <person name="Gibbs R.A."/>
            <person name="Rubin G.M."/>
        </authorList>
    </citation>
    <scope>NUCLEOTIDE SEQUENCE [LARGE SCALE GENOMIC DNA]</scope>
    <source>
        <strain evidence="18">Berkeley</strain>
    </source>
</reference>
<evidence type="ECO:0000259" key="14">
    <source>
        <dbReference type="PROSITE" id="PS51915"/>
    </source>
</evidence>
<dbReference type="FunFam" id="3.30.160.60:FF:003465">
    <property type="entry name" value="IP14705p"/>
    <property type="match status" value="1"/>
</dbReference>
<keyword evidence="3" id="KW-0677">Repeat</keyword>
<dbReference type="PROSITE" id="PS51915">
    <property type="entry name" value="ZAD"/>
    <property type="match status" value="1"/>
</dbReference>
<feature type="domain" description="ZAD" evidence="14">
    <location>
        <begin position="4"/>
        <end position="80"/>
    </location>
</feature>
<dbReference type="InterPro" id="IPR050331">
    <property type="entry name" value="Zinc_finger"/>
</dbReference>
<dbReference type="FlyBase" id="FBgn0030455">
    <property type="gene designation" value="CG4318"/>
</dbReference>
<evidence type="ECO:0000256" key="8">
    <source>
        <dbReference type="ARBA" id="ARBA00023163"/>
    </source>
</evidence>
<dbReference type="KEGG" id="dme:Dmel_CG4318"/>
<name>Q9VYG4_DROME</name>
<proteinExistence type="evidence at transcript level"/>
<dbReference type="OMA" id="NIPQMEE"/>
<dbReference type="Pfam" id="PF00096">
    <property type="entry name" value="zf-C2H2"/>
    <property type="match status" value="2"/>
</dbReference>
<evidence type="ECO:0000256" key="4">
    <source>
        <dbReference type="ARBA" id="ARBA00022771"/>
    </source>
</evidence>
<evidence type="ECO:0000256" key="9">
    <source>
        <dbReference type="ARBA" id="ARBA00023242"/>
    </source>
</evidence>
<protein>
    <submittedName>
        <fullName evidence="16">IP01435p</fullName>
    </submittedName>
</protein>
<dbReference type="PANTHER" id="PTHR16515">
    <property type="entry name" value="PR DOMAIN ZINC FINGER PROTEIN"/>
    <property type="match status" value="1"/>
</dbReference>
<reference evidence="15" key="7">
    <citation type="submission" date="2006-08" db="EMBL/GenBank/DDBJ databases">
        <authorList>
            <person name="Celniker S."/>
            <person name="Carlson J."/>
            <person name="Wan K."/>
            <person name="Frise E."/>
            <person name="Hoskins R."/>
            <person name="Park S."/>
            <person name="Svirskas R."/>
            <person name="Rubin G."/>
        </authorList>
    </citation>
    <scope>NUCLEOTIDE SEQUENCE</scope>
</reference>
<evidence type="ECO:0000313" key="15">
    <source>
        <dbReference type="EMBL" id="AAF48233.2"/>
    </source>
</evidence>
<dbReference type="GO" id="GO:0003700">
    <property type="term" value="F:DNA-binding transcription factor activity"/>
    <property type="evidence" value="ECO:0000250"/>
    <property type="project" value="FlyBase"/>
</dbReference>
<keyword evidence="18" id="KW-1185">Reference proteome</keyword>
<feature type="region of interest" description="Disordered" evidence="12">
    <location>
        <begin position="114"/>
        <end position="146"/>
    </location>
</feature>
<dbReference type="VEuPathDB" id="VectorBase:FBgn0030455"/>
<dbReference type="GO" id="GO:0000976">
    <property type="term" value="F:transcription cis-regulatory region binding"/>
    <property type="evidence" value="ECO:0000250"/>
    <property type="project" value="FlyBase"/>
</dbReference>
<reference evidence="18" key="3">
    <citation type="journal article" date="2002" name="Genome Biol.">
        <title>Annotation of the Drosophila melanogaster euchromatic genome: a systematic review.</title>
        <authorList>
            <person name="Misra S."/>
            <person name="Crosby M.A."/>
            <person name="Mungall C.J."/>
            <person name="Matthews B.B."/>
            <person name="Campbell K.S."/>
            <person name="Hradecky P."/>
            <person name="Huang Y."/>
            <person name="Kaminker J.S."/>
            <person name="Millburn G.H."/>
            <person name="Prochnik S.E."/>
            <person name="Smith C.D."/>
            <person name="Tupy J.L."/>
            <person name="Whitfied E.J."/>
            <person name="Bayraktaroglu L."/>
            <person name="Berman B.P."/>
            <person name="Bettencourt B.R."/>
            <person name="Celniker S.E."/>
            <person name="de Grey A.D."/>
            <person name="Drysdale R.A."/>
            <person name="Harris N.L."/>
            <person name="Richter J."/>
            <person name="Russo S."/>
            <person name="Schroeder A.J."/>
            <person name="Shu S.Q."/>
            <person name="Stapleton M."/>
            <person name="Yamada C."/>
            <person name="Ashburner M."/>
            <person name="Gelbart W.M."/>
            <person name="Rubin G.M."/>
            <person name="Lewis S.E."/>
        </authorList>
    </citation>
    <scope>GENOME REANNOTATION</scope>
    <source>
        <strain evidence="18">Berkeley</strain>
    </source>
</reference>
<comment type="subcellular location">
    <subcellularLocation>
        <location evidence="1">Nucleus</location>
    </subcellularLocation>
</comment>
<feature type="domain" description="C2H2-type" evidence="13">
    <location>
        <begin position="212"/>
        <end position="236"/>
    </location>
</feature>
<evidence type="ECO:0000256" key="7">
    <source>
        <dbReference type="ARBA" id="ARBA00023125"/>
    </source>
</evidence>
<dbReference type="InterPro" id="IPR036236">
    <property type="entry name" value="Znf_C2H2_sf"/>
</dbReference>
<evidence type="ECO:0000256" key="1">
    <source>
        <dbReference type="ARBA" id="ARBA00004123"/>
    </source>
</evidence>
<keyword evidence="2 11" id="KW-0479">Metal-binding</keyword>
<evidence type="ECO:0000256" key="11">
    <source>
        <dbReference type="PROSITE-ProRule" id="PRU01263"/>
    </source>
</evidence>
<dbReference type="RefSeq" id="NP_572860.2">
    <property type="nucleotide sequence ID" value="NM_132632.2"/>
</dbReference>
<reference evidence="15" key="11">
    <citation type="journal article" date="2015" name="G3 (Bethesda)">
        <title>Gene Model Annotations for Drosophila melanogaster: Impact of High-Throughput Data.</title>
        <authorList>
            <consortium name="FlyBase Consortium"/>
            <person name="Matthews B.B."/>
            <person name="Dos Santos G."/>
            <person name="Crosby M.A."/>
            <person name="Emmert D.B."/>
            <person name="St Pierre S.E."/>
            <person name="Gramates L.S."/>
            <person name="Zhou P."/>
            <person name="Schroeder A.J."/>
            <person name="Falls K."/>
            <person name="Strelets V."/>
            <person name="Russo S.M."/>
            <person name="Gelbart W.M."/>
            <person name="null"/>
        </authorList>
    </citation>
    <scope>NUCLEOTIDE SEQUENCE</scope>
</reference>
<dbReference type="PROSITE" id="PS00028">
    <property type="entry name" value="ZINC_FINGER_C2H2_1"/>
    <property type="match status" value="3"/>
</dbReference>
<reference evidence="16" key="10">
    <citation type="submission" date="2007-04" db="EMBL/GenBank/DDBJ databases">
        <authorList>
            <person name="Stapleton M."/>
            <person name="Carlson J."/>
            <person name="Frise E."/>
            <person name="Kapadia B."/>
            <person name="Park S."/>
            <person name="Wan K."/>
            <person name="Yu C."/>
            <person name="Celniker S."/>
        </authorList>
    </citation>
    <scope>NUCLEOTIDE SEQUENCE</scope>
</reference>
<keyword evidence="5 11" id="KW-0862">Zinc</keyword>
<reference evidence="15" key="15">
    <citation type="submission" date="2024-06" db="EMBL/GenBank/DDBJ databases">
        <title>Drosophila melanogaster release 4 sequence.</title>
        <authorList>
            <consortium name="Berkeley Drosophila Genome Project"/>
            <person name="Celniker S."/>
            <person name="Carlson J."/>
            <person name="Wan K."/>
            <person name="Pfeiffer B."/>
            <person name="Frise E."/>
            <person name="George R."/>
            <person name="Hoskins R."/>
            <person name="Stapleton M."/>
            <person name="Pacleb J."/>
            <person name="Park S."/>
            <person name="Svirskas R."/>
            <person name="Smith E."/>
            <person name="Yu C."/>
            <person name="Rubin G."/>
        </authorList>
    </citation>
    <scope>NUCLEOTIDE SEQUENCE</scope>
</reference>
<dbReference type="OrthoDB" id="7867502at2759"/>
<feature type="binding site" evidence="11">
    <location>
        <position position="9"/>
    </location>
    <ligand>
        <name>Zn(2+)</name>
        <dbReference type="ChEBI" id="CHEBI:29105"/>
    </ligand>
</feature>
<dbReference type="GO" id="GO:0008270">
    <property type="term" value="F:zinc ion binding"/>
    <property type="evidence" value="ECO:0007669"/>
    <property type="project" value="UniProtKB-UniRule"/>
</dbReference>
<dbReference type="SMART" id="SM00355">
    <property type="entry name" value="ZnF_C2H2"/>
    <property type="match status" value="3"/>
</dbReference>
<dbReference type="BioGRID-ORCS" id="32266">
    <property type="hits" value="0 hits in 1 CRISPR screen"/>
</dbReference>
<dbReference type="GO" id="GO:0005634">
    <property type="term" value="C:nucleus"/>
    <property type="evidence" value="ECO:0000250"/>
    <property type="project" value="FlyBase"/>
</dbReference>
<accession>Q9VYG4</accession>
<dbReference type="EMBL" id="AE014298">
    <property type="protein sequence ID" value="AAF48233.2"/>
    <property type="molecule type" value="Genomic_DNA"/>
</dbReference>
<evidence type="ECO:0000256" key="3">
    <source>
        <dbReference type="ARBA" id="ARBA00022737"/>
    </source>
</evidence>
<reference evidence="15 18" key="9">
    <citation type="journal article" date="2007" name="Science">
        <title>Sequence finishing and mapping of Drosophila melanogaster heterochromatin.</title>
        <authorList>
            <person name="Hoskins R.A."/>
            <person name="Carlson J.W."/>
            <person name="Kennedy C."/>
            <person name="Acevedo D."/>
            <person name="Evans-Holm M."/>
            <person name="Frise E."/>
            <person name="Wan K.H."/>
            <person name="Park S."/>
            <person name="Mendez-Lago M."/>
            <person name="Rossi F."/>
            <person name="Villasante A."/>
            <person name="Dimitri P."/>
            <person name="Karpen G.H."/>
            <person name="Celniker S.E."/>
        </authorList>
    </citation>
    <scope>NUCLEOTIDE SEQUENCE [LARGE SCALE GENOMIC DNA]</scope>
    <source>
        <strain evidence="18">Berkeley</strain>
    </source>
</reference>
<evidence type="ECO:0000256" key="5">
    <source>
        <dbReference type="ARBA" id="ARBA00022833"/>
    </source>
</evidence>
<dbReference type="Bgee" id="FBgn0030455">
    <property type="expression patterns" value="Expressed in spermatocyte in testis and 9 other cell types or tissues"/>
</dbReference>
<keyword evidence="6" id="KW-0805">Transcription regulation</keyword>
<evidence type="ECO:0000256" key="2">
    <source>
        <dbReference type="ARBA" id="ARBA00022723"/>
    </source>
</evidence>
<dbReference type="PROSITE" id="PS50157">
    <property type="entry name" value="ZINC_FINGER_C2H2_2"/>
    <property type="match status" value="3"/>
</dbReference>
<evidence type="ECO:0000256" key="6">
    <source>
        <dbReference type="ARBA" id="ARBA00023015"/>
    </source>
</evidence>
<dbReference type="Gene3D" id="3.30.160.60">
    <property type="entry name" value="Classic Zinc Finger"/>
    <property type="match status" value="3"/>
</dbReference>
<organism evidence="15 18">
    <name type="scientific">Drosophila melanogaster</name>
    <name type="common">Fruit fly</name>
    <dbReference type="NCBI Taxonomy" id="7227"/>
    <lineage>
        <taxon>Eukaryota</taxon>
        <taxon>Metazoa</taxon>
        <taxon>Ecdysozoa</taxon>
        <taxon>Arthropoda</taxon>
        <taxon>Hexapoda</taxon>
        <taxon>Insecta</taxon>
        <taxon>Pterygota</taxon>
        <taxon>Neoptera</taxon>
        <taxon>Endopterygota</taxon>
        <taxon>Diptera</taxon>
        <taxon>Brachycera</taxon>
        <taxon>Muscomorpha</taxon>
        <taxon>Ephydroidea</taxon>
        <taxon>Drosophilidae</taxon>
        <taxon>Drosophila</taxon>
        <taxon>Sophophora</taxon>
    </lineage>
</organism>
<dbReference type="eggNOG" id="KOG1721">
    <property type="taxonomic scope" value="Eukaryota"/>
</dbReference>
<dbReference type="FunCoup" id="Q9VYG4">
    <property type="interactions" value="165"/>
</dbReference>
<gene>
    <name evidence="15" type="primary">Dmel\CG4318</name>
    <name evidence="15 17" type="ORF">CG4318</name>
    <name evidence="15" type="ORF">Dmel_CG4318</name>
</gene>
<dbReference type="UCSC" id="CG4318-RA">
    <property type="organism name" value="d. melanogaster"/>
</dbReference>
<evidence type="ECO:0000313" key="18">
    <source>
        <dbReference type="Proteomes" id="UP000000803"/>
    </source>
</evidence>
<feature type="domain" description="C2H2-type" evidence="13">
    <location>
        <begin position="153"/>
        <end position="180"/>
    </location>
</feature>
<dbReference type="PANTHER" id="PTHR16515:SF49">
    <property type="entry name" value="GASTRULA ZINC FINGER PROTEIN XLCGF49.1-LIKE-RELATED"/>
    <property type="match status" value="1"/>
</dbReference>